<keyword evidence="1" id="KW-0862">Zinc</keyword>
<organism evidence="3 4">
    <name type="scientific">Parnassius apollo</name>
    <name type="common">Apollo butterfly</name>
    <name type="synonym">Papilio apollo</name>
    <dbReference type="NCBI Taxonomy" id="110799"/>
    <lineage>
        <taxon>Eukaryota</taxon>
        <taxon>Metazoa</taxon>
        <taxon>Ecdysozoa</taxon>
        <taxon>Arthropoda</taxon>
        <taxon>Hexapoda</taxon>
        <taxon>Insecta</taxon>
        <taxon>Pterygota</taxon>
        <taxon>Neoptera</taxon>
        <taxon>Endopterygota</taxon>
        <taxon>Lepidoptera</taxon>
        <taxon>Glossata</taxon>
        <taxon>Ditrysia</taxon>
        <taxon>Papilionoidea</taxon>
        <taxon>Papilionidae</taxon>
        <taxon>Parnassiinae</taxon>
        <taxon>Parnassini</taxon>
        <taxon>Parnassius</taxon>
        <taxon>Parnassius</taxon>
    </lineage>
</organism>
<feature type="domain" description="C2H2-type" evidence="2">
    <location>
        <begin position="151"/>
        <end position="178"/>
    </location>
</feature>
<dbReference type="InterPro" id="IPR013087">
    <property type="entry name" value="Znf_C2H2_type"/>
</dbReference>
<dbReference type="AlphaFoldDB" id="A0A8S3YAY3"/>
<gene>
    <name evidence="3" type="ORF">PAPOLLO_LOCUS28220</name>
</gene>
<evidence type="ECO:0000259" key="2">
    <source>
        <dbReference type="PROSITE" id="PS50157"/>
    </source>
</evidence>
<reference evidence="3" key="1">
    <citation type="submission" date="2021-04" db="EMBL/GenBank/DDBJ databases">
        <authorList>
            <person name="Tunstrom K."/>
        </authorList>
    </citation>
    <scope>NUCLEOTIDE SEQUENCE</scope>
</reference>
<evidence type="ECO:0000256" key="1">
    <source>
        <dbReference type="PROSITE-ProRule" id="PRU00042"/>
    </source>
</evidence>
<protein>
    <submittedName>
        <fullName evidence="3">(apollo) hypothetical protein</fullName>
    </submittedName>
</protein>
<evidence type="ECO:0000313" key="4">
    <source>
        <dbReference type="Proteomes" id="UP000691718"/>
    </source>
</evidence>
<accession>A0A8S3YAY3</accession>
<proteinExistence type="predicted"/>
<comment type="caution">
    <text evidence="3">The sequence shown here is derived from an EMBL/GenBank/DDBJ whole genome shotgun (WGS) entry which is preliminary data.</text>
</comment>
<dbReference type="PROSITE" id="PS50157">
    <property type="entry name" value="ZINC_FINGER_C2H2_2"/>
    <property type="match status" value="1"/>
</dbReference>
<keyword evidence="4" id="KW-1185">Reference proteome</keyword>
<dbReference type="PROSITE" id="PS00028">
    <property type="entry name" value="ZINC_FINGER_C2H2_1"/>
    <property type="match status" value="1"/>
</dbReference>
<dbReference type="GO" id="GO:0008270">
    <property type="term" value="F:zinc ion binding"/>
    <property type="evidence" value="ECO:0007669"/>
    <property type="project" value="UniProtKB-KW"/>
</dbReference>
<dbReference type="OrthoDB" id="7471224at2759"/>
<sequence length="212" mass="23876">MSATSALENNDDLENVPLVRMEDVQPDRSSEVINSPRMPCVNDVDDGWVINDDEDSNIGSMVSIHSEEVVNCQEDVSDNGELIVPDVIVPPLNGIQIDLKQPKPKAPESWPTLEILPGGVIKNADRYENELTSMCSTVTDKNKNEVGEMMYVCAKCSESFDNLILLVKHVRWHEEERKKEKDLARIKLQSIQTCKRKLVSELKTKCKVPKKS</sequence>
<dbReference type="EMBL" id="CAJQZP010001707">
    <property type="protein sequence ID" value="CAG5059878.1"/>
    <property type="molecule type" value="Genomic_DNA"/>
</dbReference>
<keyword evidence="1" id="KW-0479">Metal-binding</keyword>
<name>A0A8S3YAY3_PARAO</name>
<dbReference type="Proteomes" id="UP000691718">
    <property type="component" value="Unassembled WGS sequence"/>
</dbReference>
<evidence type="ECO:0000313" key="3">
    <source>
        <dbReference type="EMBL" id="CAG5059878.1"/>
    </source>
</evidence>
<keyword evidence="1" id="KW-0863">Zinc-finger</keyword>